<sequence length="82" mass="9527">MIWAARRHLHIAPMLTSEDEALGRWMSRLSREIHTDVCHKVRRLMASWTPRLTKERVNKATQSASDRDGADIHSVSIQKLYC</sequence>
<comment type="caution">
    <text evidence="1">The sequence shown here is derived from an EMBL/GenBank/DDBJ whole genome shotgun (WGS) entry which is preliminary data.</text>
</comment>
<protein>
    <submittedName>
        <fullName evidence="1">Uncharacterized protein</fullName>
    </submittedName>
</protein>
<proteinExistence type="predicted"/>
<keyword evidence="2" id="KW-1185">Reference proteome</keyword>
<accession>A0A8J5N9K2</accession>
<reference evidence="1" key="1">
    <citation type="journal article" date="2021" name="Sci. Adv.">
        <title>The American lobster genome reveals insights on longevity, neural, and immune adaptations.</title>
        <authorList>
            <person name="Polinski J.M."/>
            <person name="Zimin A.V."/>
            <person name="Clark K.F."/>
            <person name="Kohn A.B."/>
            <person name="Sadowski N."/>
            <person name="Timp W."/>
            <person name="Ptitsyn A."/>
            <person name="Khanna P."/>
            <person name="Romanova D.Y."/>
            <person name="Williams P."/>
            <person name="Greenwood S.J."/>
            <person name="Moroz L.L."/>
            <person name="Walt D.R."/>
            <person name="Bodnar A.G."/>
        </authorList>
    </citation>
    <scope>NUCLEOTIDE SEQUENCE</scope>
    <source>
        <strain evidence="1">GMGI-L3</strain>
    </source>
</reference>
<dbReference type="AlphaFoldDB" id="A0A8J5N9K2"/>
<evidence type="ECO:0000313" key="2">
    <source>
        <dbReference type="Proteomes" id="UP000747542"/>
    </source>
</evidence>
<dbReference type="EMBL" id="JAHLQT010005377">
    <property type="protein sequence ID" value="KAG7175597.1"/>
    <property type="molecule type" value="Genomic_DNA"/>
</dbReference>
<evidence type="ECO:0000313" key="1">
    <source>
        <dbReference type="EMBL" id="KAG7175597.1"/>
    </source>
</evidence>
<dbReference type="Proteomes" id="UP000747542">
    <property type="component" value="Unassembled WGS sequence"/>
</dbReference>
<organism evidence="1 2">
    <name type="scientific">Homarus americanus</name>
    <name type="common">American lobster</name>
    <dbReference type="NCBI Taxonomy" id="6706"/>
    <lineage>
        <taxon>Eukaryota</taxon>
        <taxon>Metazoa</taxon>
        <taxon>Ecdysozoa</taxon>
        <taxon>Arthropoda</taxon>
        <taxon>Crustacea</taxon>
        <taxon>Multicrustacea</taxon>
        <taxon>Malacostraca</taxon>
        <taxon>Eumalacostraca</taxon>
        <taxon>Eucarida</taxon>
        <taxon>Decapoda</taxon>
        <taxon>Pleocyemata</taxon>
        <taxon>Astacidea</taxon>
        <taxon>Nephropoidea</taxon>
        <taxon>Nephropidae</taxon>
        <taxon>Homarus</taxon>
    </lineage>
</organism>
<name>A0A8J5N9K2_HOMAM</name>
<gene>
    <name evidence="1" type="ORF">Hamer_G029925</name>
</gene>